<evidence type="ECO:0000256" key="5">
    <source>
        <dbReference type="ARBA" id="ARBA00022490"/>
    </source>
</evidence>
<feature type="region of interest" description="Disordered" evidence="11">
    <location>
        <begin position="378"/>
        <end position="435"/>
    </location>
</feature>
<keyword evidence="5" id="KW-0963">Cytoplasm</keyword>
<evidence type="ECO:0000256" key="2">
    <source>
        <dbReference type="ARBA" id="ARBA00004496"/>
    </source>
</evidence>
<evidence type="ECO:0000313" key="13">
    <source>
        <dbReference type="EMBL" id="GMI10633.1"/>
    </source>
</evidence>
<dbReference type="OrthoDB" id="272687at2759"/>
<dbReference type="PANTHER" id="PTHR21532:SF0">
    <property type="entry name" value="CILIA- AND FLAGELLA-ASSOCIATED PROTEIN 36"/>
    <property type="match status" value="1"/>
</dbReference>
<keyword evidence="7" id="KW-0969">Cilium</keyword>
<evidence type="ECO:0000256" key="4">
    <source>
        <dbReference type="ARBA" id="ARBA00021815"/>
    </source>
</evidence>
<dbReference type="EMBL" id="BRXW01000151">
    <property type="protein sequence ID" value="GMI10633.1"/>
    <property type="molecule type" value="Genomic_DNA"/>
</dbReference>
<dbReference type="PANTHER" id="PTHR21532">
    <property type="entry name" value="PHOSPHODIESTERASE HL"/>
    <property type="match status" value="1"/>
</dbReference>
<evidence type="ECO:0000256" key="8">
    <source>
        <dbReference type="ARBA" id="ARBA00023273"/>
    </source>
</evidence>
<sequence length="661" mass="74694">MSGDEWIFESVAQILKSPAWEAEVYGFIDEHCVIFDNDDENKFAYTDLHKEFKGIVERHLNSKLAEFGIGEETFYEACESNRFKNDINKNVYMQMVAMDDFLTFKKLMVRRNMELELEAVKALQSASVPLSAPKSDDDAEAQFQAALKASEDMSPAERAALMQGAGESKDGGEGNGKGESEMEEQLKAAIQANMTEMELFHKQEEFEQLQLEQAIAASLAMHEDELREAKMEAKRIDSMDGAMDLGLMETGNSNRSMHEYESEPKKPAAVGSMMGESESESESEEEEGSQEDTVNYGGTPAKATSPTFDEVNKNVDDEDDRDDDGKGNLSRVIDAAQAKVLEDNVVDAKAVETPKKKTPIKSDDKEVQMAEPVMEAEIMTGQVVDDEEPVKVVKKKKKEKKEKKEKKKKKKREKEDFKLEDGPISLNKMKPLPVLGGIEPGRKTFVDSPVKPLSELQDEMVSRKKQAEEAFRKNHEMLNEQRRQQEEMRKAAQLTEADIASRAMHLKRQRELIVAKKKAEREKAANNARAQEKADAEQFKHKIANFSGGDGGGKSKREDESGAKGETNNSEDLSANDRRASMRIALAARMKRDMLIAEEERLTKLQSDQFAELDEKLKKVEELREENRMREDDLKEAIRQNQNLRALNIHRSGINNQQEFS</sequence>
<organism evidence="13 14">
    <name type="scientific">Triparma laevis f. longispina</name>
    <dbReference type="NCBI Taxonomy" id="1714387"/>
    <lineage>
        <taxon>Eukaryota</taxon>
        <taxon>Sar</taxon>
        <taxon>Stramenopiles</taxon>
        <taxon>Ochrophyta</taxon>
        <taxon>Bolidophyceae</taxon>
        <taxon>Parmales</taxon>
        <taxon>Triparmaceae</taxon>
        <taxon>Triparma</taxon>
    </lineage>
</organism>
<evidence type="ECO:0000256" key="6">
    <source>
        <dbReference type="ARBA" id="ARBA00023054"/>
    </source>
</evidence>
<feature type="coiled-coil region" evidence="10">
    <location>
        <begin position="606"/>
        <end position="640"/>
    </location>
</feature>
<gene>
    <name evidence="13" type="ORF">TrLO_g13805</name>
</gene>
<dbReference type="Proteomes" id="UP001165122">
    <property type="component" value="Unassembled WGS sequence"/>
</dbReference>
<feature type="compositionally biased region" description="Acidic residues" evidence="11">
    <location>
        <begin position="277"/>
        <end position="290"/>
    </location>
</feature>
<comment type="subcellular location">
    <subcellularLocation>
        <location evidence="1">Cell projection</location>
        <location evidence="1">Cilium</location>
    </subcellularLocation>
    <subcellularLocation>
        <location evidence="2">Cytoplasm</location>
    </subcellularLocation>
</comment>
<dbReference type="InterPro" id="IPR023379">
    <property type="entry name" value="BART_dom"/>
</dbReference>
<comment type="similarity">
    <text evidence="3">Belongs to the CFAP36 family.</text>
</comment>
<accession>A0A9W7FEB4</accession>
<dbReference type="GO" id="GO:0097546">
    <property type="term" value="C:ciliary base"/>
    <property type="evidence" value="ECO:0007669"/>
    <property type="project" value="TreeGrafter"/>
</dbReference>
<feature type="compositionally biased region" description="Basic and acidic residues" evidence="11">
    <location>
        <begin position="517"/>
        <end position="540"/>
    </location>
</feature>
<evidence type="ECO:0000313" key="14">
    <source>
        <dbReference type="Proteomes" id="UP001165122"/>
    </source>
</evidence>
<evidence type="ECO:0000256" key="10">
    <source>
        <dbReference type="SAM" id="Coils"/>
    </source>
</evidence>
<protein>
    <recommendedName>
        <fullName evidence="4">Cilia- and flagella-associated protein 36</fullName>
    </recommendedName>
    <alternativeName>
        <fullName evidence="9">Coiled-coil domain-containing protein 104</fullName>
    </alternativeName>
</protein>
<evidence type="ECO:0000259" key="12">
    <source>
        <dbReference type="Pfam" id="PF11527"/>
    </source>
</evidence>
<feature type="compositionally biased region" description="Basic residues" evidence="11">
    <location>
        <begin position="392"/>
        <end position="412"/>
    </location>
</feature>
<feature type="compositionally biased region" description="Basic and acidic residues" evidence="11">
    <location>
        <begin position="553"/>
        <end position="563"/>
    </location>
</feature>
<keyword evidence="6 10" id="KW-0175">Coiled coil</keyword>
<dbReference type="InterPro" id="IPR038888">
    <property type="entry name" value="CFAP36"/>
</dbReference>
<evidence type="ECO:0000256" key="7">
    <source>
        <dbReference type="ARBA" id="ARBA00023069"/>
    </source>
</evidence>
<proteinExistence type="inferred from homology"/>
<dbReference type="Pfam" id="PF11527">
    <property type="entry name" value="ARL2_Bind_BART"/>
    <property type="match status" value="1"/>
</dbReference>
<dbReference type="GO" id="GO:0005930">
    <property type="term" value="C:axoneme"/>
    <property type="evidence" value="ECO:0007669"/>
    <property type="project" value="TreeGrafter"/>
</dbReference>
<evidence type="ECO:0000256" key="11">
    <source>
        <dbReference type="SAM" id="MobiDB-lite"/>
    </source>
</evidence>
<keyword evidence="8" id="KW-0966">Cell projection</keyword>
<dbReference type="AlphaFoldDB" id="A0A9W7FEB4"/>
<keyword evidence="14" id="KW-1185">Reference proteome</keyword>
<feature type="compositionally biased region" description="Basic and acidic residues" evidence="11">
    <location>
        <begin position="256"/>
        <end position="266"/>
    </location>
</feature>
<name>A0A9W7FEB4_9STRA</name>
<reference evidence="14" key="1">
    <citation type="journal article" date="2023" name="Commun. Biol.">
        <title>Genome analysis of Parmales, the sister group of diatoms, reveals the evolutionary specialization of diatoms from phago-mixotrophs to photoautotrophs.</title>
        <authorList>
            <person name="Ban H."/>
            <person name="Sato S."/>
            <person name="Yoshikawa S."/>
            <person name="Yamada K."/>
            <person name="Nakamura Y."/>
            <person name="Ichinomiya M."/>
            <person name="Sato N."/>
            <person name="Blanc-Mathieu R."/>
            <person name="Endo H."/>
            <person name="Kuwata A."/>
            <person name="Ogata H."/>
        </authorList>
    </citation>
    <scope>NUCLEOTIDE SEQUENCE [LARGE SCALE GENOMIC DNA]</scope>
    <source>
        <strain evidence="14">NIES 3700</strain>
    </source>
</reference>
<dbReference type="InterPro" id="IPR042541">
    <property type="entry name" value="BART_sf"/>
</dbReference>
<evidence type="ECO:0000256" key="3">
    <source>
        <dbReference type="ARBA" id="ARBA00007460"/>
    </source>
</evidence>
<feature type="region of interest" description="Disordered" evidence="11">
    <location>
        <begin position="517"/>
        <end position="579"/>
    </location>
</feature>
<evidence type="ECO:0000256" key="1">
    <source>
        <dbReference type="ARBA" id="ARBA00004138"/>
    </source>
</evidence>
<dbReference type="Gene3D" id="1.20.1520.10">
    <property type="entry name" value="ADP-ribosylation factor-like 2-binding protein, domain"/>
    <property type="match status" value="1"/>
</dbReference>
<evidence type="ECO:0000256" key="9">
    <source>
        <dbReference type="ARBA" id="ARBA00031593"/>
    </source>
</evidence>
<feature type="region of interest" description="Disordered" evidence="11">
    <location>
        <begin position="244"/>
        <end position="330"/>
    </location>
</feature>
<feature type="domain" description="BART" evidence="12">
    <location>
        <begin position="4"/>
        <end position="116"/>
    </location>
</feature>
<comment type="caution">
    <text evidence="13">The sequence shown here is derived from an EMBL/GenBank/DDBJ whole genome shotgun (WGS) entry which is preliminary data.</text>
</comment>